<gene>
    <name evidence="2" type="ORF">PVK06_011243</name>
</gene>
<keyword evidence="3" id="KW-1185">Reference proteome</keyword>
<sequence length="133" mass="14494">MLSHDVSSSFLSMDSTMRGKRVISDSREKSAYGRVQYLKDNGPFESSPVTMDQWLNHERRLIASLTTGTDFGSPLAAATYERFGSYGHNGSGSSAIRPQSGNGYRHPQGFNGNRQPRSLNGNGPHVGNGVCRN</sequence>
<evidence type="ECO:0000256" key="1">
    <source>
        <dbReference type="SAM" id="MobiDB-lite"/>
    </source>
</evidence>
<dbReference type="Proteomes" id="UP001358586">
    <property type="component" value="Chromosome 4"/>
</dbReference>
<feature type="region of interest" description="Disordered" evidence="1">
    <location>
        <begin position="87"/>
        <end position="133"/>
    </location>
</feature>
<comment type="caution">
    <text evidence="2">The sequence shown here is derived from an EMBL/GenBank/DDBJ whole genome shotgun (WGS) entry which is preliminary data.</text>
</comment>
<protein>
    <submittedName>
        <fullName evidence="2">Uncharacterized protein</fullName>
    </submittedName>
</protein>
<feature type="compositionally biased region" description="Polar residues" evidence="1">
    <location>
        <begin position="110"/>
        <end position="121"/>
    </location>
</feature>
<reference evidence="2 3" key="1">
    <citation type="submission" date="2023-03" db="EMBL/GenBank/DDBJ databases">
        <title>WGS of Gossypium arboreum.</title>
        <authorList>
            <person name="Yu D."/>
        </authorList>
    </citation>
    <scope>NUCLEOTIDE SEQUENCE [LARGE SCALE GENOMIC DNA]</scope>
    <source>
        <tissue evidence="2">Leaf</tissue>
    </source>
</reference>
<organism evidence="2 3">
    <name type="scientific">Gossypium arboreum</name>
    <name type="common">Tree cotton</name>
    <name type="synonym">Gossypium nanking</name>
    <dbReference type="NCBI Taxonomy" id="29729"/>
    <lineage>
        <taxon>Eukaryota</taxon>
        <taxon>Viridiplantae</taxon>
        <taxon>Streptophyta</taxon>
        <taxon>Embryophyta</taxon>
        <taxon>Tracheophyta</taxon>
        <taxon>Spermatophyta</taxon>
        <taxon>Magnoliopsida</taxon>
        <taxon>eudicotyledons</taxon>
        <taxon>Gunneridae</taxon>
        <taxon>Pentapetalae</taxon>
        <taxon>rosids</taxon>
        <taxon>malvids</taxon>
        <taxon>Malvales</taxon>
        <taxon>Malvaceae</taxon>
        <taxon>Malvoideae</taxon>
        <taxon>Gossypium</taxon>
    </lineage>
</organism>
<evidence type="ECO:0000313" key="3">
    <source>
        <dbReference type="Proteomes" id="UP001358586"/>
    </source>
</evidence>
<dbReference type="EMBL" id="JARKNE010000004">
    <property type="protein sequence ID" value="KAK5835552.1"/>
    <property type="molecule type" value="Genomic_DNA"/>
</dbReference>
<name>A0ABR0Q972_GOSAR</name>
<proteinExistence type="predicted"/>
<accession>A0ABR0Q972</accession>
<feature type="compositionally biased region" description="Polar residues" evidence="1">
    <location>
        <begin position="91"/>
        <end position="102"/>
    </location>
</feature>
<evidence type="ECO:0000313" key="2">
    <source>
        <dbReference type="EMBL" id="KAK5835552.1"/>
    </source>
</evidence>